<protein>
    <submittedName>
        <fullName evidence="1">Uncharacterized protein</fullName>
    </submittedName>
</protein>
<organism evidence="1 2">
    <name type="scientific">Dolosigranulum pigrum</name>
    <dbReference type="NCBI Taxonomy" id="29394"/>
    <lineage>
        <taxon>Bacteria</taxon>
        <taxon>Bacillati</taxon>
        <taxon>Bacillota</taxon>
        <taxon>Bacilli</taxon>
        <taxon>Lactobacillales</taxon>
        <taxon>Carnobacteriaceae</taxon>
        <taxon>Dolosigranulum</taxon>
    </lineage>
</organism>
<dbReference type="Proteomes" id="UP000249099">
    <property type="component" value="Unassembled WGS sequence"/>
</dbReference>
<evidence type="ECO:0000313" key="2">
    <source>
        <dbReference type="Proteomes" id="UP000249099"/>
    </source>
</evidence>
<dbReference type="EMBL" id="NAQV01000023">
    <property type="protein sequence ID" value="RAN62384.1"/>
    <property type="molecule type" value="Genomic_DNA"/>
</dbReference>
<name>A0A328KKP0_9LACT</name>
<dbReference type="RefSeq" id="WP_112790332.1">
    <property type="nucleotide sequence ID" value="NZ_NAQV01000023.1"/>
</dbReference>
<gene>
    <name evidence="1" type="ORF">B8A44_07500</name>
</gene>
<reference evidence="1 2" key="1">
    <citation type="submission" date="2017-03" db="EMBL/GenBank/DDBJ databases">
        <title>wgs assembly of Dolosigranulum pigrum KPL CDC strains.</title>
        <authorList>
            <person name="Brugger S.D."/>
            <person name="Pettigrew M."/>
            <person name="Kong Y."/>
            <person name="Lemon K.P."/>
        </authorList>
    </citation>
    <scope>NUCLEOTIDE SEQUENCE [LARGE SCALE GENOMIC DNA]</scope>
    <source>
        <strain evidence="1 2">KPL1931_CDC4294-98</strain>
    </source>
</reference>
<comment type="caution">
    <text evidence="1">The sequence shown here is derived from an EMBL/GenBank/DDBJ whole genome shotgun (WGS) entry which is preliminary data.</text>
</comment>
<sequence>MLSTKTLKTDLNKKDEKRLFELINLLHEANELDYDMYVYHMNELHDVIEFEYTINLEREVRDGNFDPYKKIFYIDGCGAFESCTPKELLIVLERLESEIKEWIEAVIESES</sequence>
<proteinExistence type="predicted"/>
<dbReference type="AlphaFoldDB" id="A0A328KKP0"/>
<evidence type="ECO:0000313" key="1">
    <source>
        <dbReference type="EMBL" id="RAN62384.1"/>
    </source>
</evidence>
<accession>A0A328KKP0</accession>